<dbReference type="RefSeq" id="WP_116556227.1">
    <property type="nucleotide sequence ID" value="NZ_QCZG01000063.1"/>
</dbReference>
<dbReference type="Proteomes" id="UP000245998">
    <property type="component" value="Unassembled WGS sequence"/>
</dbReference>
<organism evidence="5 6">
    <name type="scientific">Pueribacillus theae</name>
    <dbReference type="NCBI Taxonomy" id="2171751"/>
    <lineage>
        <taxon>Bacteria</taxon>
        <taxon>Bacillati</taxon>
        <taxon>Bacillota</taxon>
        <taxon>Bacilli</taxon>
        <taxon>Bacillales</taxon>
        <taxon>Bacillaceae</taxon>
        <taxon>Pueribacillus</taxon>
    </lineage>
</organism>
<dbReference type="Pfam" id="PF01593">
    <property type="entry name" value="Amino_oxidase"/>
    <property type="match status" value="2"/>
</dbReference>
<evidence type="ECO:0000259" key="4">
    <source>
        <dbReference type="Pfam" id="PF01593"/>
    </source>
</evidence>
<dbReference type="InterPro" id="IPR050464">
    <property type="entry name" value="Zeta_carotene_desat/Oxidored"/>
</dbReference>
<dbReference type="OrthoDB" id="269318at2"/>
<dbReference type="SUPFAM" id="SSF51905">
    <property type="entry name" value="FAD/NAD(P)-binding domain"/>
    <property type="match status" value="1"/>
</dbReference>
<gene>
    <name evidence="5" type="ORF">DCC39_17750</name>
</gene>
<dbReference type="AlphaFoldDB" id="A0A2U1JM03"/>
<feature type="domain" description="Amine oxidase" evidence="4">
    <location>
        <begin position="13"/>
        <end position="251"/>
    </location>
</feature>
<sequence length="433" mass="47445">MFKYDVAIVGGGLAGLTAANFLIREGKKVVVLEKSNRLGGRAITNDKNGILMNLGSHGLYLSGDAMTIFTELGLSIPGGNASVQIHGILNKSVQVIPTDFSSMMSSSLLSWKSKFGELMLKLMKLNVDFIPEVSLTEWADAEISDSMVKHIFYSICRLTTYTNAPTLQLAKPVLKQVQRTFKGGVLYVDGGWGTIVEKLRQQAIAAGVEIFPNKNVAKIEHHGDYQSILCSDGTVFNVAHCIVATPPKQAVKMIKDAEHTSLGLWNEQAIPITASSIDLGLKKLPTSRHQFAIGLDQSLFFTNQSRAAKLSDDGTVVVSLAKYHNPLEEMNIHADKQQLESVMDLLHPGWRQEVAVQQFLPKITVSYNFPHLKRKENPGPSIPEMKGMYIAGDWTGHEEVLADAAVASGKRAAREISKANEMIVVKETNRFGD</sequence>
<dbReference type="Gene3D" id="3.50.50.60">
    <property type="entry name" value="FAD/NAD(P)-binding domain"/>
    <property type="match status" value="1"/>
</dbReference>
<protein>
    <submittedName>
        <fullName evidence="5">Dehydrogenase</fullName>
    </submittedName>
</protein>
<accession>A0A2U1JM03</accession>
<dbReference type="PANTHER" id="PTHR42923:SF3">
    <property type="entry name" value="PROTOPORPHYRINOGEN OXIDASE"/>
    <property type="match status" value="1"/>
</dbReference>
<reference evidence="5 6" key="1">
    <citation type="submission" date="2018-04" db="EMBL/GenBank/DDBJ databases">
        <title>Camelliibacillus theae gen. nov., sp. nov., isolated from Pu'er tea.</title>
        <authorList>
            <person name="Niu L."/>
        </authorList>
    </citation>
    <scope>NUCLEOTIDE SEQUENCE [LARGE SCALE GENOMIC DNA]</scope>
    <source>
        <strain evidence="5 6">T8</strain>
    </source>
</reference>
<evidence type="ECO:0000256" key="2">
    <source>
        <dbReference type="ARBA" id="ARBA00023002"/>
    </source>
</evidence>
<name>A0A2U1JM03_9BACI</name>
<dbReference type="PANTHER" id="PTHR42923">
    <property type="entry name" value="PROTOPORPHYRINOGEN OXIDASE"/>
    <property type="match status" value="1"/>
</dbReference>
<keyword evidence="2" id="KW-0560">Oxidoreductase</keyword>
<dbReference type="InterPro" id="IPR036188">
    <property type="entry name" value="FAD/NAD-bd_sf"/>
</dbReference>
<feature type="binding site" evidence="3">
    <location>
        <position position="216"/>
    </location>
    <ligand>
        <name>FAD</name>
        <dbReference type="ChEBI" id="CHEBI:57692"/>
    </ligand>
</feature>
<keyword evidence="6" id="KW-1185">Reference proteome</keyword>
<evidence type="ECO:0000313" key="5">
    <source>
        <dbReference type="EMBL" id="PWA06009.1"/>
    </source>
</evidence>
<dbReference type="InterPro" id="IPR002937">
    <property type="entry name" value="Amino_oxidase"/>
</dbReference>
<feature type="domain" description="Amine oxidase" evidence="4">
    <location>
        <begin position="345"/>
        <end position="416"/>
    </location>
</feature>
<evidence type="ECO:0000256" key="3">
    <source>
        <dbReference type="PIRSR" id="PIRSR601613-1"/>
    </source>
</evidence>
<dbReference type="Gene3D" id="3.90.660.50">
    <property type="match status" value="1"/>
</dbReference>
<evidence type="ECO:0000313" key="6">
    <source>
        <dbReference type="Proteomes" id="UP000245998"/>
    </source>
</evidence>
<comment type="caution">
    <text evidence="5">The sequence shown here is derived from an EMBL/GenBank/DDBJ whole genome shotgun (WGS) entry which is preliminary data.</text>
</comment>
<evidence type="ECO:0000256" key="1">
    <source>
        <dbReference type="ARBA" id="ARBA00001974"/>
    </source>
</evidence>
<dbReference type="GO" id="GO:0016491">
    <property type="term" value="F:oxidoreductase activity"/>
    <property type="evidence" value="ECO:0007669"/>
    <property type="project" value="UniProtKB-KW"/>
</dbReference>
<dbReference type="EMBL" id="QCZG01000063">
    <property type="protein sequence ID" value="PWA06009.1"/>
    <property type="molecule type" value="Genomic_DNA"/>
</dbReference>
<dbReference type="PRINTS" id="PR00757">
    <property type="entry name" value="AMINEOXDASEF"/>
</dbReference>
<proteinExistence type="predicted"/>
<comment type="cofactor">
    <cofactor evidence="1">
        <name>FAD</name>
        <dbReference type="ChEBI" id="CHEBI:57692"/>
    </cofactor>
</comment>
<dbReference type="InterPro" id="IPR001613">
    <property type="entry name" value="Flavin_amine_oxidase"/>
</dbReference>